<evidence type="ECO:0000256" key="1">
    <source>
        <dbReference type="ARBA" id="ARBA00022468"/>
    </source>
</evidence>
<dbReference type="PANTHER" id="PTHR20913">
    <property type="entry name" value="TBC1 DOMAIN FAMILY MEMBER 20/GTPASE"/>
    <property type="match status" value="1"/>
</dbReference>
<sequence>ITSEVRTSMQDELSVLINKLISRNRQLHYYQGYHDVIGILAQVLSTKDQLPSCERLSQFHLR</sequence>
<evidence type="ECO:0000313" key="3">
    <source>
        <dbReference type="Proteomes" id="UP000054560"/>
    </source>
</evidence>
<name>A0A0L0F9D4_9EUKA</name>
<dbReference type="EMBL" id="KQ246604">
    <property type="protein sequence ID" value="KNC72723.1"/>
    <property type="molecule type" value="Genomic_DNA"/>
</dbReference>
<feature type="non-terminal residue" evidence="2">
    <location>
        <position position="62"/>
    </location>
</feature>
<evidence type="ECO:0000313" key="2">
    <source>
        <dbReference type="EMBL" id="KNC72723.1"/>
    </source>
</evidence>
<dbReference type="GO" id="GO:0006888">
    <property type="term" value="P:endoplasmic reticulum to Golgi vesicle-mediated transport"/>
    <property type="evidence" value="ECO:0007669"/>
    <property type="project" value="TreeGrafter"/>
</dbReference>
<dbReference type="GO" id="GO:0005789">
    <property type="term" value="C:endoplasmic reticulum membrane"/>
    <property type="evidence" value="ECO:0007669"/>
    <property type="project" value="TreeGrafter"/>
</dbReference>
<dbReference type="GeneID" id="25915221"/>
<dbReference type="STRING" id="667725.A0A0L0F9D4"/>
<dbReference type="AlphaFoldDB" id="A0A0L0F9D4"/>
<keyword evidence="3" id="KW-1185">Reference proteome</keyword>
<organism evidence="2 3">
    <name type="scientific">Sphaeroforma arctica JP610</name>
    <dbReference type="NCBI Taxonomy" id="667725"/>
    <lineage>
        <taxon>Eukaryota</taxon>
        <taxon>Ichthyosporea</taxon>
        <taxon>Ichthyophonida</taxon>
        <taxon>Sphaeroforma</taxon>
    </lineage>
</organism>
<gene>
    <name evidence="2" type="ORF">SARC_14717</name>
</gene>
<dbReference type="OrthoDB" id="206700at2759"/>
<dbReference type="RefSeq" id="XP_014146625.1">
    <property type="nucleotide sequence ID" value="XM_014291150.1"/>
</dbReference>
<proteinExistence type="predicted"/>
<protein>
    <recommendedName>
        <fullName evidence="4">Rab-GAP TBC domain-containing protein</fullName>
    </recommendedName>
</protein>
<dbReference type="Proteomes" id="UP000054560">
    <property type="component" value="Unassembled WGS sequence"/>
</dbReference>
<dbReference type="GO" id="GO:0005096">
    <property type="term" value="F:GTPase activator activity"/>
    <property type="evidence" value="ECO:0007669"/>
    <property type="project" value="UniProtKB-KW"/>
</dbReference>
<dbReference type="PANTHER" id="PTHR20913:SF7">
    <property type="entry name" value="RE60063P"/>
    <property type="match status" value="1"/>
</dbReference>
<dbReference type="Gene3D" id="1.10.8.1310">
    <property type="match status" value="1"/>
</dbReference>
<feature type="non-terminal residue" evidence="2">
    <location>
        <position position="1"/>
    </location>
</feature>
<keyword evidence="1" id="KW-0343">GTPase activation</keyword>
<evidence type="ECO:0008006" key="4">
    <source>
        <dbReference type="Google" id="ProtNLM"/>
    </source>
</evidence>
<dbReference type="InterPro" id="IPR045913">
    <property type="entry name" value="TBC20/Gyp8-like"/>
</dbReference>
<reference evidence="2 3" key="1">
    <citation type="submission" date="2011-02" db="EMBL/GenBank/DDBJ databases">
        <title>The Genome Sequence of Sphaeroforma arctica JP610.</title>
        <authorList>
            <consortium name="The Broad Institute Genome Sequencing Platform"/>
            <person name="Russ C."/>
            <person name="Cuomo C."/>
            <person name="Young S.K."/>
            <person name="Zeng Q."/>
            <person name="Gargeya S."/>
            <person name="Alvarado L."/>
            <person name="Berlin A."/>
            <person name="Chapman S.B."/>
            <person name="Chen Z."/>
            <person name="Freedman E."/>
            <person name="Gellesch M."/>
            <person name="Goldberg J."/>
            <person name="Griggs A."/>
            <person name="Gujja S."/>
            <person name="Heilman E."/>
            <person name="Heiman D."/>
            <person name="Howarth C."/>
            <person name="Mehta T."/>
            <person name="Neiman D."/>
            <person name="Pearson M."/>
            <person name="Roberts A."/>
            <person name="Saif S."/>
            <person name="Shea T."/>
            <person name="Shenoy N."/>
            <person name="Sisk P."/>
            <person name="Stolte C."/>
            <person name="Sykes S."/>
            <person name="White J."/>
            <person name="Yandava C."/>
            <person name="Burger G."/>
            <person name="Gray M.W."/>
            <person name="Holland P.W.H."/>
            <person name="King N."/>
            <person name="Lang F.B.F."/>
            <person name="Roger A.J."/>
            <person name="Ruiz-Trillo I."/>
            <person name="Haas B."/>
            <person name="Nusbaum C."/>
            <person name="Birren B."/>
        </authorList>
    </citation>
    <scope>NUCLEOTIDE SEQUENCE [LARGE SCALE GENOMIC DNA]</scope>
    <source>
        <strain evidence="2 3">JP610</strain>
    </source>
</reference>
<accession>A0A0L0F9D4</accession>